<evidence type="ECO:0000256" key="6">
    <source>
        <dbReference type="ARBA" id="ARBA00022692"/>
    </source>
</evidence>
<evidence type="ECO:0000313" key="10">
    <source>
        <dbReference type="EMBL" id="NDU43189.1"/>
    </source>
</evidence>
<evidence type="ECO:0000256" key="4">
    <source>
        <dbReference type="ARBA" id="ARBA00022475"/>
    </source>
</evidence>
<dbReference type="GO" id="GO:0055085">
    <property type="term" value="P:transmembrane transport"/>
    <property type="evidence" value="ECO:0007669"/>
    <property type="project" value="InterPro"/>
</dbReference>
<dbReference type="AlphaFoldDB" id="A0A845UAK1"/>
<feature type="transmembrane region" description="Helical" evidence="9">
    <location>
        <begin position="48"/>
        <end position="81"/>
    </location>
</feature>
<dbReference type="NCBIfam" id="TIGR04407">
    <property type="entry name" value="LptF_YjgP"/>
    <property type="match status" value="1"/>
</dbReference>
<organism evidence="10">
    <name type="scientific">Acidithiobacillus ferrianus</name>
    <dbReference type="NCBI Taxonomy" id="2678518"/>
    <lineage>
        <taxon>Bacteria</taxon>
        <taxon>Pseudomonadati</taxon>
        <taxon>Pseudomonadota</taxon>
        <taxon>Acidithiobacillia</taxon>
        <taxon>Acidithiobacillales</taxon>
        <taxon>Acidithiobacillaceae</taxon>
        <taxon>Acidithiobacillus</taxon>
    </lineage>
</organism>
<gene>
    <name evidence="10" type="primary">lptF</name>
    <name evidence="10" type="ORF">GL267_11260</name>
</gene>
<dbReference type="EMBL" id="WNJL01000037">
    <property type="protein sequence ID" value="NDU43189.1"/>
    <property type="molecule type" value="Genomic_DNA"/>
</dbReference>
<keyword evidence="7 9" id="KW-1133">Transmembrane helix</keyword>
<comment type="subcellular location">
    <subcellularLocation>
        <location evidence="1">Cell inner membrane</location>
        <topology evidence="1">Multi-pass membrane protein</topology>
    </subcellularLocation>
</comment>
<protein>
    <recommendedName>
        <fullName evidence="2">Lipopolysaccharide export system permease protein LptF</fullName>
    </recommendedName>
</protein>
<dbReference type="GO" id="GO:0015920">
    <property type="term" value="P:lipopolysaccharide transport"/>
    <property type="evidence" value="ECO:0007669"/>
    <property type="project" value="TreeGrafter"/>
</dbReference>
<feature type="transmembrane region" description="Helical" evidence="9">
    <location>
        <begin position="12"/>
        <end position="36"/>
    </location>
</feature>
<keyword evidence="4" id="KW-1003">Cell membrane</keyword>
<dbReference type="InterPro" id="IPR030922">
    <property type="entry name" value="LptF"/>
</dbReference>
<dbReference type="GO" id="GO:0043190">
    <property type="term" value="C:ATP-binding cassette (ABC) transporter complex"/>
    <property type="evidence" value="ECO:0007669"/>
    <property type="project" value="InterPro"/>
</dbReference>
<dbReference type="PANTHER" id="PTHR33529">
    <property type="entry name" value="SLR0882 PROTEIN-RELATED"/>
    <property type="match status" value="1"/>
</dbReference>
<keyword evidence="6 9" id="KW-0812">Transmembrane</keyword>
<feature type="transmembrane region" description="Helical" evidence="9">
    <location>
        <begin position="277"/>
        <end position="295"/>
    </location>
</feature>
<evidence type="ECO:0000256" key="1">
    <source>
        <dbReference type="ARBA" id="ARBA00004429"/>
    </source>
</evidence>
<evidence type="ECO:0000256" key="5">
    <source>
        <dbReference type="ARBA" id="ARBA00022519"/>
    </source>
</evidence>
<comment type="caution">
    <text evidence="10">The sequence shown here is derived from an EMBL/GenBank/DDBJ whole genome shotgun (WGS) entry which is preliminary data.</text>
</comment>
<keyword evidence="8 9" id="KW-0472">Membrane</keyword>
<feature type="transmembrane region" description="Helical" evidence="9">
    <location>
        <begin position="336"/>
        <end position="355"/>
    </location>
</feature>
<dbReference type="InterPro" id="IPR005495">
    <property type="entry name" value="LptG/LptF_permease"/>
</dbReference>
<sequence length="373" mass="40645">MTRIQYQIVRDVSAYFLLTCLVVLAILAIGQLAQLLKQVASGQLPLPIVLQLLGLAVPTLLVTVLPLAFFFAVYLVFSNLYRSNEMVAIRSTGIGLVGLLPPVAAVAAIIFCLELALSLSWAPGAQRQLQAESMRLTNAAAEALLQPGSFADLPGGRVIYVGQAVGKDSHRFREIFLSISHHGQRDLATAAYGEIKPAQDGTLTLVLVDGQRYLGQPGQGGFKILSFARYRILLGKSVNKTAEPGGIDWGSASLPQIWQHLRGAEMRFAVSELEWRLLWPLVLPLLALLAIPLAYSEPRGGGRAAGLLVGILFLLATNNIVVYVKEHMMRGEMPLFPGMAWVLLMILAVAAYAFFRRNRDLPMLPVWRGRGLA</sequence>
<evidence type="ECO:0000256" key="8">
    <source>
        <dbReference type="ARBA" id="ARBA00023136"/>
    </source>
</evidence>
<name>A0A845UAK1_9PROT</name>
<feature type="transmembrane region" description="Helical" evidence="9">
    <location>
        <begin position="93"/>
        <end position="117"/>
    </location>
</feature>
<accession>A0A845UAK1</accession>
<dbReference type="RefSeq" id="WP_163098414.1">
    <property type="nucleotide sequence ID" value="NZ_CP127523.1"/>
</dbReference>
<dbReference type="Pfam" id="PF03739">
    <property type="entry name" value="LptF_LptG"/>
    <property type="match status" value="1"/>
</dbReference>
<evidence type="ECO:0000256" key="9">
    <source>
        <dbReference type="SAM" id="Phobius"/>
    </source>
</evidence>
<evidence type="ECO:0000256" key="7">
    <source>
        <dbReference type="ARBA" id="ARBA00022989"/>
    </source>
</evidence>
<evidence type="ECO:0000256" key="2">
    <source>
        <dbReference type="ARBA" id="ARBA00014213"/>
    </source>
</evidence>
<reference evidence="10" key="1">
    <citation type="submission" date="2019-11" db="EMBL/GenBank/DDBJ databases">
        <title>Acidithiobacillus ferrianus sp. nov.: a facultatively anaerobic and extremely acidophilic chemolithoautotroph.</title>
        <authorList>
            <person name="Norris P.R."/>
            <person name="Falagan C."/>
            <person name="Moya-Beltran A."/>
            <person name="Castro M."/>
            <person name="Quatrini R."/>
            <person name="Johnson D.B."/>
        </authorList>
    </citation>
    <scope>NUCLEOTIDE SEQUENCE [LARGE SCALE GENOMIC DNA]</scope>
    <source>
        <strain evidence="10">MG</strain>
    </source>
</reference>
<dbReference type="PANTHER" id="PTHR33529:SF7">
    <property type="entry name" value="LIPOPOLYSACCHARIDE EXPORT SYSTEM PERMEASE PROTEIN LPTF"/>
    <property type="match status" value="1"/>
</dbReference>
<proteinExistence type="predicted"/>
<keyword evidence="5" id="KW-0997">Cell inner membrane</keyword>
<keyword evidence="3" id="KW-0813">Transport</keyword>
<feature type="transmembrane region" description="Helical" evidence="9">
    <location>
        <begin position="307"/>
        <end position="324"/>
    </location>
</feature>
<evidence type="ECO:0000256" key="3">
    <source>
        <dbReference type="ARBA" id="ARBA00022448"/>
    </source>
</evidence>